<dbReference type="Proteomes" id="UP000188603">
    <property type="component" value="Chromosome"/>
</dbReference>
<evidence type="ECO:0000313" key="3">
    <source>
        <dbReference type="Proteomes" id="UP000188603"/>
    </source>
</evidence>
<dbReference type="OrthoDB" id="67547at2"/>
<dbReference type="PROSITE" id="PS51202">
    <property type="entry name" value="RCK_C"/>
    <property type="match status" value="1"/>
</dbReference>
<evidence type="ECO:0000259" key="1">
    <source>
        <dbReference type="PROSITE" id="PS51202"/>
    </source>
</evidence>
<evidence type="ECO:0000313" key="2">
    <source>
        <dbReference type="EMBL" id="AQS57465.1"/>
    </source>
</evidence>
<dbReference type="Gene3D" id="3.30.70.1450">
    <property type="entry name" value="Regulator of K+ conductance, C-terminal domain"/>
    <property type="match status" value="1"/>
</dbReference>
<dbReference type="PANTHER" id="PTHR30445:SF8">
    <property type="entry name" value="K(+)_H(+) ANTIPORTER SUBUNIT KHTT"/>
    <property type="match status" value="1"/>
</dbReference>
<name>A0A1U9KBM6_9BACL</name>
<reference evidence="2 3" key="1">
    <citation type="journal article" date="2015" name="Int. J. Syst. Evol. Microbiol.">
        <title>Novibacillus thermophilus gen. nov., sp. nov., a Gram-staining-negative and moderately thermophilic member of the family Thermoactinomycetaceae.</title>
        <authorList>
            <person name="Yang G."/>
            <person name="Chen J."/>
            <person name="Zhou S."/>
        </authorList>
    </citation>
    <scope>NUCLEOTIDE SEQUENCE [LARGE SCALE GENOMIC DNA]</scope>
    <source>
        <strain evidence="2 3">SG-1</strain>
    </source>
</reference>
<dbReference type="InterPro" id="IPR058776">
    <property type="entry name" value="KhtT-like_N"/>
</dbReference>
<dbReference type="InterPro" id="IPR050144">
    <property type="entry name" value="AAE_transporter"/>
</dbReference>
<dbReference type="InterPro" id="IPR036721">
    <property type="entry name" value="RCK_C_sf"/>
</dbReference>
<dbReference type="EMBL" id="CP019699">
    <property type="protein sequence ID" value="AQS57465.1"/>
    <property type="molecule type" value="Genomic_DNA"/>
</dbReference>
<dbReference type="RefSeq" id="WP_077721304.1">
    <property type="nucleotide sequence ID" value="NZ_CP019699.1"/>
</dbReference>
<organism evidence="2 3">
    <name type="scientific">Novibacillus thermophilus</name>
    <dbReference type="NCBI Taxonomy" id="1471761"/>
    <lineage>
        <taxon>Bacteria</taxon>
        <taxon>Bacillati</taxon>
        <taxon>Bacillota</taxon>
        <taxon>Bacilli</taxon>
        <taxon>Bacillales</taxon>
        <taxon>Thermoactinomycetaceae</taxon>
        <taxon>Novibacillus</taxon>
    </lineage>
</organism>
<dbReference type="InterPro" id="IPR006037">
    <property type="entry name" value="RCK_C"/>
</dbReference>
<accession>A0A1U9KBM6</accession>
<dbReference type="Pfam" id="PF25991">
    <property type="entry name" value="KhtT_N"/>
    <property type="match status" value="1"/>
</dbReference>
<dbReference type="GO" id="GO:0006813">
    <property type="term" value="P:potassium ion transport"/>
    <property type="evidence" value="ECO:0007669"/>
    <property type="project" value="InterPro"/>
</dbReference>
<dbReference type="GO" id="GO:0008324">
    <property type="term" value="F:monoatomic cation transmembrane transporter activity"/>
    <property type="evidence" value="ECO:0007669"/>
    <property type="project" value="InterPro"/>
</dbReference>
<keyword evidence="3" id="KW-1185">Reference proteome</keyword>
<gene>
    <name evidence="2" type="ORF">B0W44_08585</name>
</gene>
<dbReference type="PANTHER" id="PTHR30445">
    <property type="entry name" value="K(+)_H(+) ANTIPORTER SUBUNIT KHTT"/>
    <property type="match status" value="1"/>
</dbReference>
<dbReference type="InterPro" id="IPR026278">
    <property type="entry name" value="KhtT"/>
</dbReference>
<dbReference type="SUPFAM" id="SSF116726">
    <property type="entry name" value="TrkA C-terminal domain-like"/>
    <property type="match status" value="1"/>
</dbReference>
<dbReference type="PIRSF" id="PIRSF005028">
    <property type="entry name" value="KhtT"/>
    <property type="match status" value="1"/>
</dbReference>
<dbReference type="STRING" id="1471761.B0W44_08585"/>
<dbReference type="Pfam" id="PF02080">
    <property type="entry name" value="TrkA_C"/>
    <property type="match status" value="1"/>
</dbReference>
<protein>
    <submittedName>
        <fullName evidence="2">Potassium:proton antiporter</fullName>
    </submittedName>
</protein>
<proteinExistence type="predicted"/>
<dbReference type="AlphaFoldDB" id="A0A1U9KBM6"/>
<feature type="domain" description="RCK C-terminal" evidence="1">
    <location>
        <begin position="76"/>
        <end position="161"/>
    </location>
</feature>
<sequence length="165" mass="18657">MDIRESDLPGIGRKFEILTHNEDKVVIVVHDDGRREIYHFDEDDPDESISSVTFNDSESRQVAAILGGMIYKPKALESVEFAFDDLVFEWFKVEKYAPAVNKTIGEIDFRNQYGVTVIAIVKKNLKKLLNPGTEAVIEAGDTVVICGERRELKAVIKQLLSNKED</sequence>
<dbReference type="KEGG" id="ntr:B0W44_08585"/>